<feature type="binding site" evidence="9">
    <location>
        <position position="94"/>
    </location>
    <ligand>
        <name>substrate</name>
    </ligand>
</feature>
<dbReference type="SUPFAM" id="SSF53633">
    <property type="entry name" value="Carbamate kinase-like"/>
    <property type="match status" value="1"/>
</dbReference>
<keyword evidence="9" id="KW-0963">Cytoplasm</keyword>
<organism evidence="11">
    <name type="scientific">Desulfomonile tiedjei</name>
    <dbReference type="NCBI Taxonomy" id="2358"/>
    <lineage>
        <taxon>Bacteria</taxon>
        <taxon>Pseudomonadati</taxon>
        <taxon>Thermodesulfobacteriota</taxon>
        <taxon>Desulfomonilia</taxon>
        <taxon>Desulfomonilales</taxon>
        <taxon>Desulfomonilaceae</taxon>
        <taxon>Desulfomonile</taxon>
    </lineage>
</organism>
<dbReference type="EC" id="2.7.2.8" evidence="9"/>
<dbReference type="InterPro" id="IPR004662">
    <property type="entry name" value="AcgluKinase_fam"/>
</dbReference>
<keyword evidence="7 9" id="KW-0067">ATP-binding</keyword>
<evidence type="ECO:0000256" key="6">
    <source>
        <dbReference type="ARBA" id="ARBA00022777"/>
    </source>
</evidence>
<dbReference type="GO" id="GO:0042450">
    <property type="term" value="P:L-arginine biosynthetic process via ornithine"/>
    <property type="evidence" value="ECO:0007669"/>
    <property type="project" value="UniProtKB-UniRule"/>
</dbReference>
<comment type="pathway">
    <text evidence="1 9">Amino-acid biosynthesis; L-arginine biosynthesis; N(2)-acetyl-L-ornithine from L-glutamate: step 2/4.</text>
</comment>
<feature type="site" description="Transition state stabilizer" evidence="9">
    <location>
        <position position="37"/>
    </location>
</feature>
<evidence type="ECO:0000256" key="2">
    <source>
        <dbReference type="ARBA" id="ARBA00022571"/>
    </source>
</evidence>
<evidence type="ECO:0000256" key="3">
    <source>
        <dbReference type="ARBA" id="ARBA00022605"/>
    </source>
</evidence>
<gene>
    <name evidence="9 11" type="primary">argB</name>
    <name evidence="11" type="ORF">ENV54_11950</name>
</gene>
<name>A0A7C4EY63_9BACT</name>
<dbReference type="HAMAP" id="MF_00082">
    <property type="entry name" value="ArgB"/>
    <property type="match status" value="1"/>
</dbReference>
<keyword evidence="6 9" id="KW-0418">Kinase</keyword>
<dbReference type="InterPro" id="IPR037528">
    <property type="entry name" value="ArgB"/>
</dbReference>
<reference evidence="11" key="1">
    <citation type="journal article" date="2020" name="mSystems">
        <title>Genome- and Community-Level Interaction Insights into Carbon Utilization and Element Cycling Functions of Hydrothermarchaeota in Hydrothermal Sediment.</title>
        <authorList>
            <person name="Zhou Z."/>
            <person name="Liu Y."/>
            <person name="Xu W."/>
            <person name="Pan J."/>
            <person name="Luo Z.H."/>
            <person name="Li M."/>
        </authorList>
    </citation>
    <scope>NUCLEOTIDE SEQUENCE [LARGE SCALE GENOMIC DNA]</scope>
    <source>
        <strain evidence="11">SpSt-769</strain>
    </source>
</reference>
<dbReference type="GO" id="GO:0003991">
    <property type="term" value="F:acetylglutamate kinase activity"/>
    <property type="evidence" value="ECO:0007669"/>
    <property type="project" value="UniProtKB-UniRule"/>
</dbReference>
<dbReference type="EMBL" id="DTGT01000391">
    <property type="protein sequence ID" value="HGH61996.1"/>
    <property type="molecule type" value="Genomic_DNA"/>
</dbReference>
<comment type="caution">
    <text evidence="11">The sequence shown here is derived from an EMBL/GenBank/DDBJ whole genome shotgun (WGS) entry which is preliminary data.</text>
</comment>
<keyword evidence="3 9" id="KW-0028">Amino-acid biosynthesis</keyword>
<evidence type="ECO:0000259" key="10">
    <source>
        <dbReference type="Pfam" id="PF00696"/>
    </source>
</evidence>
<accession>A0A7C4EY63</accession>
<dbReference type="GO" id="GO:0005524">
    <property type="term" value="F:ATP binding"/>
    <property type="evidence" value="ECO:0007669"/>
    <property type="project" value="UniProtKB-UniRule"/>
</dbReference>
<keyword evidence="4 9" id="KW-0808">Transferase</keyword>
<evidence type="ECO:0000256" key="5">
    <source>
        <dbReference type="ARBA" id="ARBA00022741"/>
    </source>
</evidence>
<dbReference type="Pfam" id="PF00696">
    <property type="entry name" value="AA_kinase"/>
    <property type="match status" value="1"/>
</dbReference>
<feature type="binding site" evidence="9">
    <location>
        <begin position="72"/>
        <end position="73"/>
    </location>
    <ligand>
        <name>substrate</name>
    </ligand>
</feature>
<dbReference type="CDD" id="cd04250">
    <property type="entry name" value="AAK_NAGK-C"/>
    <property type="match status" value="1"/>
</dbReference>
<proteinExistence type="inferred from homology"/>
<dbReference type="AlphaFoldDB" id="A0A7C4EY63"/>
<dbReference type="InterPro" id="IPR001057">
    <property type="entry name" value="Glu/AcGlu_kinase"/>
</dbReference>
<evidence type="ECO:0000256" key="7">
    <source>
        <dbReference type="ARBA" id="ARBA00022840"/>
    </source>
</evidence>
<dbReference type="InterPro" id="IPR001048">
    <property type="entry name" value="Asp/Glu/Uridylate_kinase"/>
</dbReference>
<dbReference type="PIRSF" id="PIRSF000728">
    <property type="entry name" value="NAGK"/>
    <property type="match status" value="1"/>
</dbReference>
<sequence>MTTENRSPDLTASLRAQILVEALPYIRQFRGKRIVIKLGGSAMTDESLKRNFAEDITLVTFVGIKPVIVHGGGPQIGALLEKLGKESRFVQGLRVTDEETMDVVEMVLVAKVNKDVVSMINHLGGRAVGLSGRDGRLIKARKAQPAHLAELDEDLGLVGEVERINPELISSLEEHGFIPIVAPVGAGPGEKPYNINADTAAGALAAAVNAEKFVLLTDVPGVLDANKQLISSLSEDEAEELLRSDVISAGMIPKIRCCLSALRGGVPKAHIIDGRVPHAILLELLTDQGIGTEIVRETIPGL</sequence>
<dbReference type="PANTHER" id="PTHR23342:SF0">
    <property type="entry name" value="N-ACETYLGLUTAMATE SYNTHASE, MITOCHONDRIAL"/>
    <property type="match status" value="1"/>
</dbReference>
<comment type="catalytic activity">
    <reaction evidence="8 9">
        <text>N-acetyl-L-glutamate + ATP = N-acetyl-L-glutamyl 5-phosphate + ADP</text>
        <dbReference type="Rhea" id="RHEA:14629"/>
        <dbReference type="ChEBI" id="CHEBI:30616"/>
        <dbReference type="ChEBI" id="CHEBI:44337"/>
        <dbReference type="ChEBI" id="CHEBI:57936"/>
        <dbReference type="ChEBI" id="CHEBI:456216"/>
        <dbReference type="EC" id="2.7.2.8"/>
    </reaction>
</comment>
<feature type="site" description="Transition state stabilizer" evidence="9">
    <location>
        <position position="254"/>
    </location>
</feature>
<dbReference type="PRINTS" id="PR00474">
    <property type="entry name" value="GLU5KINASE"/>
</dbReference>
<dbReference type="FunFam" id="3.40.1160.10:FF:000004">
    <property type="entry name" value="Acetylglutamate kinase"/>
    <property type="match status" value="1"/>
</dbReference>
<evidence type="ECO:0000256" key="8">
    <source>
        <dbReference type="ARBA" id="ARBA00048141"/>
    </source>
</evidence>
<dbReference type="InterPro" id="IPR036393">
    <property type="entry name" value="AceGlu_kinase-like_sf"/>
</dbReference>
<feature type="binding site" evidence="9">
    <location>
        <position position="194"/>
    </location>
    <ligand>
        <name>substrate</name>
    </ligand>
</feature>
<feature type="domain" description="Aspartate/glutamate/uridylate kinase" evidence="10">
    <location>
        <begin position="32"/>
        <end position="273"/>
    </location>
</feature>
<dbReference type="InterPro" id="IPR041727">
    <property type="entry name" value="NAGK-C"/>
</dbReference>
<evidence type="ECO:0000313" key="11">
    <source>
        <dbReference type="EMBL" id="HGH61996.1"/>
    </source>
</evidence>
<dbReference type="Gene3D" id="3.40.1160.10">
    <property type="entry name" value="Acetylglutamate kinase-like"/>
    <property type="match status" value="1"/>
</dbReference>
<keyword evidence="2 9" id="KW-0055">Arginine biosynthesis</keyword>
<comment type="function">
    <text evidence="9">Catalyzes the ATP-dependent phosphorylation of N-acetyl-L-glutamate.</text>
</comment>
<evidence type="ECO:0000256" key="9">
    <source>
        <dbReference type="HAMAP-Rule" id="MF_00082"/>
    </source>
</evidence>
<dbReference type="PANTHER" id="PTHR23342">
    <property type="entry name" value="N-ACETYLGLUTAMATE SYNTHASE"/>
    <property type="match status" value="1"/>
</dbReference>
<dbReference type="GO" id="GO:0005737">
    <property type="term" value="C:cytoplasm"/>
    <property type="evidence" value="ECO:0007669"/>
    <property type="project" value="UniProtKB-SubCell"/>
</dbReference>
<evidence type="ECO:0000256" key="4">
    <source>
        <dbReference type="ARBA" id="ARBA00022679"/>
    </source>
</evidence>
<evidence type="ECO:0000256" key="1">
    <source>
        <dbReference type="ARBA" id="ARBA00004828"/>
    </source>
</evidence>
<dbReference type="UniPathway" id="UPA00068">
    <property type="reaction ID" value="UER00107"/>
</dbReference>
<comment type="similarity">
    <text evidence="9">Belongs to the acetylglutamate kinase family. ArgB subfamily.</text>
</comment>
<comment type="subcellular location">
    <subcellularLocation>
        <location evidence="9">Cytoplasm</location>
    </subcellularLocation>
</comment>
<dbReference type="NCBIfam" id="TIGR00761">
    <property type="entry name" value="argB"/>
    <property type="match status" value="1"/>
</dbReference>
<keyword evidence="5 9" id="KW-0547">Nucleotide-binding</keyword>
<protein>
    <recommendedName>
        <fullName evidence="9">Acetylglutamate kinase</fullName>
        <ecNumber evidence="9">2.7.2.8</ecNumber>
    </recommendedName>
    <alternativeName>
        <fullName evidence="9">N-acetyl-L-glutamate 5-phosphotransferase</fullName>
    </alternativeName>
    <alternativeName>
        <fullName evidence="9">NAG kinase</fullName>
        <shortName evidence="9">NAGK</shortName>
    </alternativeName>
</protein>